<dbReference type="InterPro" id="IPR006665">
    <property type="entry name" value="OmpA-like"/>
</dbReference>
<dbReference type="Gene3D" id="3.30.1330.60">
    <property type="entry name" value="OmpA-like domain"/>
    <property type="match status" value="1"/>
</dbReference>
<dbReference type="EMBL" id="JXQK01000061">
    <property type="protein sequence ID" value="KIP61903.1"/>
    <property type="molecule type" value="Genomic_DNA"/>
</dbReference>
<dbReference type="Pfam" id="PF00691">
    <property type="entry name" value="OmpA"/>
    <property type="match status" value="1"/>
</dbReference>
<proteinExistence type="predicted"/>
<dbReference type="OrthoDB" id="9782229at2"/>
<dbReference type="GeneID" id="93483361"/>
<dbReference type="RefSeq" id="WP_022317358.1">
    <property type="nucleotide sequence ID" value="NZ_JALFDM010000115.1"/>
</dbReference>
<evidence type="ECO:0000313" key="3">
    <source>
        <dbReference type="EMBL" id="KIP61903.1"/>
    </source>
</evidence>
<evidence type="ECO:0000313" key="4">
    <source>
        <dbReference type="Proteomes" id="UP000032046"/>
    </source>
</evidence>
<evidence type="ECO:0000256" key="1">
    <source>
        <dbReference type="PROSITE-ProRule" id="PRU00473"/>
    </source>
</evidence>
<organism evidence="3 4">
    <name type="scientific">Prevotella pectinovora</name>
    <dbReference type="NCBI Taxonomy" id="1602169"/>
    <lineage>
        <taxon>Bacteria</taxon>
        <taxon>Pseudomonadati</taxon>
        <taxon>Bacteroidota</taxon>
        <taxon>Bacteroidia</taxon>
        <taxon>Bacteroidales</taxon>
        <taxon>Prevotellaceae</taxon>
        <taxon>Prevotella</taxon>
    </lineage>
</organism>
<dbReference type="Proteomes" id="UP000032046">
    <property type="component" value="Unassembled WGS sequence"/>
</dbReference>
<comment type="caution">
    <text evidence="3">The sequence shown here is derived from an EMBL/GenBank/DDBJ whole genome shotgun (WGS) entry which is preliminary data.</text>
</comment>
<gene>
    <name evidence="3" type="ORF">ST44_08245</name>
</gene>
<dbReference type="InterPro" id="IPR050330">
    <property type="entry name" value="Bact_OuterMem_StrucFunc"/>
</dbReference>
<accession>A0A0D0HC16</accession>
<dbReference type="InterPro" id="IPR036737">
    <property type="entry name" value="OmpA-like_sf"/>
</dbReference>
<dbReference type="CDD" id="cd07185">
    <property type="entry name" value="OmpA_C-like"/>
    <property type="match status" value="1"/>
</dbReference>
<dbReference type="STRING" id="1602171.ST44_08245"/>
<dbReference type="SUPFAM" id="SSF103088">
    <property type="entry name" value="OmpA-like"/>
    <property type="match status" value="1"/>
</dbReference>
<dbReference type="PROSITE" id="PS51123">
    <property type="entry name" value="OMPA_2"/>
    <property type="match status" value="1"/>
</dbReference>
<dbReference type="PANTHER" id="PTHR30329">
    <property type="entry name" value="STATOR ELEMENT OF FLAGELLAR MOTOR COMPLEX"/>
    <property type="match status" value="1"/>
</dbReference>
<sequence length="233" mass="23994">MDKIKVATIGLCAAAIVSCGNNTGNGALIGAGGGALVGAIIGKVAGNTAVGAALGAAVGTGAGALIGKHMDKVKAEAEAELNNAKVEEVTDANGLKAVKITFDSGLLFQTSSADLSQASKTNLTDLANLMKKYNTCAIDVYGHTDNQGWRNCTAAESDNKNMALSESRAQSVVNFMKSNGVTASQFKNITGKGSTAPVASNETKQGQQQNRRVEIYMYASEEMVKEAQQGTLK</sequence>
<dbReference type="AlphaFoldDB" id="A0A0D0HC16"/>
<dbReference type="Pfam" id="PF13488">
    <property type="entry name" value="Gly-zipper_Omp"/>
    <property type="match status" value="1"/>
</dbReference>
<dbReference type="PROSITE" id="PS51257">
    <property type="entry name" value="PROKAR_LIPOPROTEIN"/>
    <property type="match status" value="1"/>
</dbReference>
<name>A0A0D0HC16_9BACT</name>
<dbReference type="GO" id="GO:0016020">
    <property type="term" value="C:membrane"/>
    <property type="evidence" value="ECO:0007669"/>
    <property type="project" value="UniProtKB-UniRule"/>
</dbReference>
<dbReference type="PANTHER" id="PTHR30329:SF21">
    <property type="entry name" value="LIPOPROTEIN YIAD-RELATED"/>
    <property type="match status" value="1"/>
</dbReference>
<dbReference type="InterPro" id="IPR039567">
    <property type="entry name" value="Gly-zipper"/>
</dbReference>
<protein>
    <submittedName>
        <fullName evidence="3">Contig61, whole genome shotgun sequence</fullName>
    </submittedName>
</protein>
<keyword evidence="1" id="KW-0472">Membrane</keyword>
<keyword evidence="4" id="KW-1185">Reference proteome</keyword>
<evidence type="ECO:0000259" key="2">
    <source>
        <dbReference type="PROSITE" id="PS51123"/>
    </source>
</evidence>
<reference evidence="3 4" key="1">
    <citation type="submission" date="2015-01" db="EMBL/GenBank/DDBJ databases">
        <title>Comparative genomics of non-oral Prevotella species.</title>
        <authorList>
            <person name="Accetto T."/>
            <person name="Nograsek B."/>
            <person name="Avgustin G."/>
        </authorList>
    </citation>
    <scope>NUCLEOTIDE SEQUENCE [LARGE SCALE GENOMIC DNA]</scope>
    <source>
        <strain evidence="3 4">P5-119</strain>
    </source>
</reference>
<feature type="domain" description="OmpA-like" evidence="2">
    <location>
        <begin position="95"/>
        <end position="221"/>
    </location>
</feature>